<dbReference type="AlphaFoldDB" id="A0A2P6RT75"/>
<reference evidence="2 3" key="1">
    <citation type="journal article" date="2018" name="Nat. Genet.">
        <title>The Rosa genome provides new insights in the design of modern roses.</title>
        <authorList>
            <person name="Bendahmane M."/>
        </authorList>
    </citation>
    <scope>NUCLEOTIDE SEQUENCE [LARGE SCALE GENOMIC DNA]</scope>
    <source>
        <strain evidence="3">cv. Old Blush</strain>
    </source>
</reference>
<accession>A0A2P6RT75</accession>
<keyword evidence="3" id="KW-1185">Reference proteome</keyword>
<name>A0A2P6RT75_ROSCH</name>
<protein>
    <submittedName>
        <fullName evidence="2">Uncharacterized protein</fullName>
    </submittedName>
</protein>
<keyword evidence="1" id="KW-0812">Transmembrane</keyword>
<keyword evidence="1" id="KW-0472">Membrane</keyword>
<evidence type="ECO:0000313" key="3">
    <source>
        <dbReference type="Proteomes" id="UP000238479"/>
    </source>
</evidence>
<feature type="transmembrane region" description="Helical" evidence="1">
    <location>
        <begin position="27"/>
        <end position="45"/>
    </location>
</feature>
<sequence length="103" mass="11653">MFIKNGNGGTRLRASTLPCHSSLRPKMTIWVFTALCFGLLPSLGLSNMHGYWRWHSYTCNICFVSNGWSKGSFSIYQIICCGSAFCSSPYPSFFYYKSLAHLE</sequence>
<organism evidence="2 3">
    <name type="scientific">Rosa chinensis</name>
    <name type="common">China rose</name>
    <dbReference type="NCBI Taxonomy" id="74649"/>
    <lineage>
        <taxon>Eukaryota</taxon>
        <taxon>Viridiplantae</taxon>
        <taxon>Streptophyta</taxon>
        <taxon>Embryophyta</taxon>
        <taxon>Tracheophyta</taxon>
        <taxon>Spermatophyta</taxon>
        <taxon>Magnoliopsida</taxon>
        <taxon>eudicotyledons</taxon>
        <taxon>Gunneridae</taxon>
        <taxon>Pentapetalae</taxon>
        <taxon>rosids</taxon>
        <taxon>fabids</taxon>
        <taxon>Rosales</taxon>
        <taxon>Rosaceae</taxon>
        <taxon>Rosoideae</taxon>
        <taxon>Rosoideae incertae sedis</taxon>
        <taxon>Rosa</taxon>
    </lineage>
</organism>
<gene>
    <name evidence="2" type="ORF">RchiOBHm_Chr2g0123851</name>
</gene>
<dbReference type="Gramene" id="PRQ49612">
    <property type="protein sequence ID" value="PRQ49612"/>
    <property type="gene ID" value="RchiOBHm_Chr2g0123851"/>
</dbReference>
<evidence type="ECO:0000313" key="2">
    <source>
        <dbReference type="EMBL" id="PRQ49612.1"/>
    </source>
</evidence>
<comment type="caution">
    <text evidence="2">The sequence shown here is derived from an EMBL/GenBank/DDBJ whole genome shotgun (WGS) entry which is preliminary data.</text>
</comment>
<proteinExistence type="predicted"/>
<dbReference type="Proteomes" id="UP000238479">
    <property type="component" value="Chromosome 2"/>
</dbReference>
<keyword evidence="1" id="KW-1133">Transmembrane helix</keyword>
<dbReference type="EMBL" id="PDCK01000040">
    <property type="protein sequence ID" value="PRQ49612.1"/>
    <property type="molecule type" value="Genomic_DNA"/>
</dbReference>
<evidence type="ECO:0000256" key="1">
    <source>
        <dbReference type="SAM" id="Phobius"/>
    </source>
</evidence>